<evidence type="ECO:0000259" key="1">
    <source>
        <dbReference type="Pfam" id="PF24748"/>
    </source>
</evidence>
<accession>A0A8T2P0H8</accession>
<dbReference type="Pfam" id="PF24748">
    <property type="entry name" value="Galaxin_repeat"/>
    <property type="match status" value="2"/>
</dbReference>
<sequence>MGICAGNTYARWREVCCEDGSILTPGDPSMQCCGGRVFVPKHFSCCSGSLFHEPGLSCCNGIPYNPVNSSCCLGRVTNISEMVSDCCESVAYNPVTQVCCDGHIHPLLPHSDCCHKELFDTETKLCCGRLSSRVVVDRPSKHHVCCGNISYNHSPLKSPWTERCVAGRGLPEGKCCGSVGYDPRTHICCGGQLSEKTPDKLECAEDGPYYPPLDTKCGSILYNEPGQHCCGHQTYRPEKDLCCEGHRWRGERRPGMGCCGALPYDSADPHLRCCSGNLHKLRGLNRDRVGCCGTHLITDRRQQQCCSSPDMQLPYPRQPGFSCCGHFYYNASQHSCCAGLLRGHPGKASIPIAGNNLSCELLTLDNLKTHDLCNKTVENSVFVGTVESMAVRNRTRHVALSRVLTSRRNNVTLLGSLKMLSLDHCGCPPLTLGRQYLWISKGTTWIMVDLSAIHSPVHSLLSRCYL</sequence>
<keyword evidence="3" id="KW-1185">Reference proteome</keyword>
<proteinExistence type="predicted"/>
<dbReference type="Proteomes" id="UP000824540">
    <property type="component" value="Unassembled WGS sequence"/>
</dbReference>
<organism evidence="2 3">
    <name type="scientific">Albula glossodonta</name>
    <name type="common">roundjaw bonefish</name>
    <dbReference type="NCBI Taxonomy" id="121402"/>
    <lineage>
        <taxon>Eukaryota</taxon>
        <taxon>Metazoa</taxon>
        <taxon>Chordata</taxon>
        <taxon>Craniata</taxon>
        <taxon>Vertebrata</taxon>
        <taxon>Euteleostomi</taxon>
        <taxon>Actinopterygii</taxon>
        <taxon>Neopterygii</taxon>
        <taxon>Teleostei</taxon>
        <taxon>Albuliformes</taxon>
        <taxon>Albulidae</taxon>
        <taxon>Albula</taxon>
    </lineage>
</organism>
<gene>
    <name evidence="2" type="ORF">JZ751_017126</name>
</gene>
<dbReference type="InterPro" id="IPR056601">
    <property type="entry name" value="Galaxin_dom"/>
</dbReference>
<dbReference type="EMBL" id="JAFBMS010000030">
    <property type="protein sequence ID" value="KAG9342127.1"/>
    <property type="molecule type" value="Genomic_DNA"/>
</dbReference>
<reference evidence="2" key="1">
    <citation type="thesis" date="2021" institute="BYU ScholarsArchive" country="Provo, UT, USA">
        <title>Applications of and Algorithms for Genome Assembly and Genomic Analyses with an Emphasis on Marine Teleosts.</title>
        <authorList>
            <person name="Pickett B.D."/>
        </authorList>
    </citation>
    <scope>NUCLEOTIDE SEQUENCE</scope>
    <source>
        <strain evidence="2">HI-2016</strain>
    </source>
</reference>
<feature type="domain" description="Galaxin-like repeats" evidence="1">
    <location>
        <begin position="174"/>
        <end position="307"/>
    </location>
</feature>
<name>A0A8T2P0H8_9TELE</name>
<comment type="caution">
    <text evidence="2">The sequence shown here is derived from an EMBL/GenBank/DDBJ whole genome shotgun (WGS) entry which is preliminary data.</text>
</comment>
<dbReference type="InterPro" id="IPR055284">
    <property type="entry name" value="Galaxin-like"/>
</dbReference>
<dbReference type="AlphaFoldDB" id="A0A8T2P0H8"/>
<feature type="domain" description="Galaxin-like repeats" evidence="1">
    <location>
        <begin position="4"/>
        <end position="128"/>
    </location>
</feature>
<evidence type="ECO:0000313" key="2">
    <source>
        <dbReference type="EMBL" id="KAG9342127.1"/>
    </source>
</evidence>
<dbReference type="PANTHER" id="PTHR34490">
    <property type="entry name" value="PROTEIN CBG12054-RELATED"/>
    <property type="match status" value="1"/>
</dbReference>
<dbReference type="PANTHER" id="PTHR34490:SF3">
    <property type="entry name" value="GALAXIN-LIKE ISOFORM X2"/>
    <property type="match status" value="1"/>
</dbReference>
<dbReference type="OrthoDB" id="5989849at2759"/>
<evidence type="ECO:0000313" key="3">
    <source>
        <dbReference type="Proteomes" id="UP000824540"/>
    </source>
</evidence>
<protein>
    <recommendedName>
        <fullName evidence="1">Galaxin-like repeats domain-containing protein</fullName>
    </recommendedName>
</protein>